<dbReference type="SUPFAM" id="SSF69279">
    <property type="entry name" value="Phage tail proteins"/>
    <property type="match status" value="2"/>
</dbReference>
<dbReference type="Proteomes" id="UP000317901">
    <property type="component" value="Unassembled WGS sequence"/>
</dbReference>
<feature type="domain" description="Gp5/Type VI secretion system Vgr C-terminal trimerisation" evidence="6">
    <location>
        <begin position="476"/>
        <end position="582"/>
    </location>
</feature>
<dbReference type="InterPro" id="IPR050708">
    <property type="entry name" value="T6SS_VgrG/RHS"/>
</dbReference>
<evidence type="ECO:0000313" key="8">
    <source>
        <dbReference type="Proteomes" id="UP000317901"/>
    </source>
</evidence>
<reference evidence="7 8" key="1">
    <citation type="submission" date="2019-06" db="EMBL/GenBank/DDBJ databases">
        <title>Pseudomonas bimorpha sp. nov. isolated from bovine raw milk and skim milk concentrate.</title>
        <authorList>
            <person name="Hofmann K."/>
            <person name="Huptas C."/>
            <person name="Doll E."/>
            <person name="Scherer S."/>
            <person name="Wenning M."/>
        </authorList>
    </citation>
    <scope>NUCLEOTIDE SEQUENCE [LARGE SCALE GENOMIC DNA]</scope>
    <source>
        <strain evidence="7 8">DSM 108990</strain>
    </source>
</reference>
<gene>
    <name evidence="7" type="ORF">FJD37_16650</name>
</gene>
<dbReference type="InterPro" id="IPR054030">
    <property type="entry name" value="Gp5_Vgr_C"/>
</dbReference>
<evidence type="ECO:0000256" key="1">
    <source>
        <dbReference type="ARBA" id="ARBA00004613"/>
    </source>
</evidence>
<dbReference type="OrthoDB" id="9762420at2"/>
<feature type="region of interest" description="Disordered" evidence="4">
    <location>
        <begin position="468"/>
        <end position="491"/>
    </location>
</feature>
<keyword evidence="3" id="KW-0964">Secreted</keyword>
<dbReference type="Gene3D" id="3.55.50.10">
    <property type="entry name" value="Baseplate protein-like domains"/>
    <property type="match status" value="1"/>
</dbReference>
<dbReference type="RefSeq" id="WP_146426710.1">
    <property type="nucleotide sequence ID" value="NZ_CP142033.1"/>
</dbReference>
<dbReference type="Pfam" id="PF05954">
    <property type="entry name" value="Phage_GPD"/>
    <property type="match status" value="1"/>
</dbReference>
<accession>A0A5C5PUJ9</accession>
<evidence type="ECO:0000313" key="7">
    <source>
        <dbReference type="EMBL" id="TWR87234.1"/>
    </source>
</evidence>
<dbReference type="InterPro" id="IPR037026">
    <property type="entry name" value="Vgr_OB-fold_dom_sf"/>
</dbReference>
<evidence type="ECO:0000259" key="5">
    <source>
        <dbReference type="Pfam" id="PF04717"/>
    </source>
</evidence>
<dbReference type="Pfam" id="PF04717">
    <property type="entry name" value="Phage_base_V"/>
    <property type="match status" value="1"/>
</dbReference>
<protein>
    <submittedName>
        <fullName evidence="7">Type VI secretion system tip protein VgrG</fullName>
    </submittedName>
</protein>
<feature type="compositionally biased region" description="Polar residues" evidence="4">
    <location>
        <begin position="473"/>
        <end position="483"/>
    </location>
</feature>
<dbReference type="GO" id="GO:0005576">
    <property type="term" value="C:extracellular region"/>
    <property type="evidence" value="ECO:0007669"/>
    <property type="project" value="UniProtKB-SubCell"/>
</dbReference>
<comment type="similarity">
    <text evidence="2">Belongs to the VgrG protein family.</text>
</comment>
<dbReference type="SUPFAM" id="SSF69255">
    <property type="entry name" value="gp5 N-terminal domain-like"/>
    <property type="match status" value="1"/>
</dbReference>
<dbReference type="InterPro" id="IPR006533">
    <property type="entry name" value="T6SS_Vgr_RhsGE"/>
</dbReference>
<dbReference type="Gene3D" id="2.40.50.230">
    <property type="entry name" value="Gp5 N-terminal domain"/>
    <property type="match status" value="1"/>
</dbReference>
<organism evidence="7 8">
    <name type="scientific">Pseudomonas saxonica</name>
    <dbReference type="NCBI Taxonomy" id="2600598"/>
    <lineage>
        <taxon>Bacteria</taxon>
        <taxon>Pseudomonadati</taxon>
        <taxon>Pseudomonadota</taxon>
        <taxon>Gammaproteobacteria</taxon>
        <taxon>Pseudomonadales</taxon>
        <taxon>Pseudomonadaceae</taxon>
        <taxon>Pseudomonas</taxon>
    </lineage>
</organism>
<dbReference type="SUPFAM" id="SSF69349">
    <property type="entry name" value="Phage fibre proteins"/>
    <property type="match status" value="1"/>
</dbReference>
<dbReference type="AlphaFoldDB" id="A0A5C5PUJ9"/>
<dbReference type="NCBIfam" id="TIGR03361">
    <property type="entry name" value="VI_Rhs_Vgr"/>
    <property type="match status" value="1"/>
</dbReference>
<evidence type="ECO:0000256" key="3">
    <source>
        <dbReference type="ARBA" id="ARBA00022525"/>
    </source>
</evidence>
<dbReference type="Gene3D" id="2.30.110.50">
    <property type="match status" value="1"/>
</dbReference>
<feature type="domain" description="Gp5/Type VI secretion system Vgr protein OB-fold" evidence="5">
    <location>
        <begin position="392"/>
        <end position="457"/>
    </location>
</feature>
<evidence type="ECO:0000256" key="4">
    <source>
        <dbReference type="SAM" id="MobiDB-lite"/>
    </source>
</evidence>
<comment type="caution">
    <text evidence="7">The sequence shown here is derived from an EMBL/GenBank/DDBJ whole genome shotgun (WGS) entry which is preliminary data.</text>
</comment>
<sequence>MSRSLSQSRFSLSIEGSGADFQVLSFTGDEGISTPYRFEVVLVSERADLDLESLLHQPAFLAFSSDGTGIHGQISQIAQGDSGKRLTHYTLTLVPQLDVLRHRTNQRIFQHQTVEQIIGQILEEHGIFSDRYRFILETHYTARDYCVQYQESDLHFIQRLCEEEGIHYHFRHTSNSHHLWFGDGQSLFQKITPPTPFHGDSGLVPDSPSVNAFHVGLQTCVTRSTLRDYEFQMASRQQLADAGPDHTKRQPDLEDYRYPGHFNHEQRGKLLSQRALERHRIEYRQASGKSDQPALITGHFLDLAEHPQTAWNDLWLLTKITHEGKQPQALEESAAHPALIPADGFVQGYRNTFAATPWDVFYRPALKHPKPCVLGAQTARVCGPTNDEVHCDAFGRVKVQFHWDREGQSDDHSSCWLRVASRWAGDRFGSVMVPRVGMEVLVHFLEGNPDQPVLSSCLPNSLNPTPWPLPANKTRSVLRSRSTPGGGGYNELHIEDRTGAEVIYLHAQRDLEQHIKNDSHLQVDGARNELITRERTSVLMAEDQRTVSADRKVQLLANDHREVAVSSHTRVGQVMTVEAGQEVHLKAGASLTLAAGAGLSLTAGGQHVVINAAGIYASSPILPGGAPTPGTPALPANASGLAPLIAALLTPNQIDSLSRSAPFCEECERCKGGVCDI</sequence>
<dbReference type="PANTHER" id="PTHR32305">
    <property type="match status" value="1"/>
</dbReference>
<dbReference type="NCBIfam" id="TIGR01646">
    <property type="entry name" value="vgr_GE"/>
    <property type="match status" value="1"/>
</dbReference>
<dbReference type="Gene3D" id="4.10.220.110">
    <property type="match status" value="1"/>
</dbReference>
<evidence type="ECO:0000256" key="2">
    <source>
        <dbReference type="ARBA" id="ARBA00005558"/>
    </source>
</evidence>
<proteinExistence type="inferred from homology"/>
<dbReference type="InterPro" id="IPR017847">
    <property type="entry name" value="T6SS_RhsGE_Vgr_subset"/>
</dbReference>
<dbReference type="Pfam" id="PF22178">
    <property type="entry name" value="Gp5_trimer_C"/>
    <property type="match status" value="1"/>
</dbReference>
<name>A0A5C5PUJ9_9PSED</name>
<comment type="subcellular location">
    <subcellularLocation>
        <location evidence="1">Secreted</location>
    </subcellularLocation>
</comment>
<dbReference type="PANTHER" id="PTHR32305:SF15">
    <property type="entry name" value="PROTEIN RHSA-RELATED"/>
    <property type="match status" value="1"/>
</dbReference>
<dbReference type="InterPro" id="IPR006531">
    <property type="entry name" value="Gp5/Vgr_OB"/>
</dbReference>
<dbReference type="EMBL" id="VFIP01000035">
    <property type="protein sequence ID" value="TWR87234.1"/>
    <property type="molecule type" value="Genomic_DNA"/>
</dbReference>
<evidence type="ECO:0000259" key="6">
    <source>
        <dbReference type="Pfam" id="PF22178"/>
    </source>
</evidence>